<dbReference type="RefSeq" id="WP_210659892.1">
    <property type="nucleotide sequence ID" value="NZ_JAGKQQ010000001.1"/>
</dbReference>
<gene>
    <name evidence="3" type="ORF">J8F10_28890</name>
</gene>
<protein>
    <recommendedName>
        <fullName evidence="5">Squalene cyclase C-terminal domain-containing protein</fullName>
    </recommendedName>
</protein>
<proteinExistence type="predicted"/>
<dbReference type="InterPro" id="IPR016024">
    <property type="entry name" value="ARM-type_fold"/>
</dbReference>
<keyword evidence="2" id="KW-0732">Signal</keyword>
<feature type="signal peptide" evidence="2">
    <location>
        <begin position="1"/>
        <end position="22"/>
    </location>
</feature>
<dbReference type="InterPro" id="IPR008930">
    <property type="entry name" value="Terpenoid_cyclase/PrenylTrfase"/>
</dbReference>
<feature type="compositionally biased region" description="Basic and acidic residues" evidence="1">
    <location>
        <begin position="294"/>
        <end position="303"/>
    </location>
</feature>
<evidence type="ECO:0000313" key="3">
    <source>
        <dbReference type="EMBL" id="MBP3959280.1"/>
    </source>
</evidence>
<comment type="caution">
    <text evidence="3">The sequence shown here is derived from an EMBL/GenBank/DDBJ whole genome shotgun (WGS) entry which is preliminary data.</text>
</comment>
<feature type="compositionally biased region" description="Low complexity" evidence="1">
    <location>
        <begin position="332"/>
        <end position="341"/>
    </location>
</feature>
<evidence type="ECO:0008006" key="5">
    <source>
        <dbReference type="Google" id="ProtNLM"/>
    </source>
</evidence>
<dbReference type="Gene3D" id="1.50.10.20">
    <property type="match status" value="1"/>
</dbReference>
<evidence type="ECO:0000256" key="2">
    <source>
        <dbReference type="SAM" id="SignalP"/>
    </source>
</evidence>
<dbReference type="SUPFAM" id="SSF48239">
    <property type="entry name" value="Terpenoid cyclases/Protein prenyltransferases"/>
    <property type="match status" value="2"/>
</dbReference>
<evidence type="ECO:0000256" key="1">
    <source>
        <dbReference type="SAM" id="MobiDB-lite"/>
    </source>
</evidence>
<dbReference type="SUPFAM" id="SSF48371">
    <property type="entry name" value="ARM repeat"/>
    <property type="match status" value="1"/>
</dbReference>
<feature type="compositionally biased region" description="Low complexity" evidence="1">
    <location>
        <begin position="462"/>
        <end position="478"/>
    </location>
</feature>
<dbReference type="Proteomes" id="UP000676565">
    <property type="component" value="Unassembled WGS sequence"/>
</dbReference>
<feature type="chain" id="PRO_5047330085" description="Squalene cyclase C-terminal domain-containing protein" evidence="2">
    <location>
        <begin position="23"/>
        <end position="650"/>
    </location>
</feature>
<name>A0ABS5C072_9BACT</name>
<dbReference type="InterPro" id="IPR011989">
    <property type="entry name" value="ARM-like"/>
</dbReference>
<accession>A0ABS5C072</accession>
<keyword evidence="4" id="KW-1185">Reference proteome</keyword>
<organism evidence="3 4">
    <name type="scientific">Gemmata palustris</name>
    <dbReference type="NCBI Taxonomy" id="2822762"/>
    <lineage>
        <taxon>Bacteria</taxon>
        <taxon>Pseudomonadati</taxon>
        <taxon>Planctomycetota</taxon>
        <taxon>Planctomycetia</taxon>
        <taxon>Gemmatales</taxon>
        <taxon>Gemmataceae</taxon>
        <taxon>Gemmata</taxon>
    </lineage>
</organism>
<reference evidence="3 4" key="1">
    <citation type="submission" date="2021-04" db="EMBL/GenBank/DDBJ databases">
        <authorList>
            <person name="Ivanova A."/>
        </authorList>
    </citation>
    <scope>NUCLEOTIDE SEQUENCE [LARGE SCALE GENOMIC DNA]</scope>
    <source>
        <strain evidence="3 4">G18</strain>
    </source>
</reference>
<feature type="region of interest" description="Disordered" evidence="1">
    <location>
        <begin position="294"/>
        <end position="351"/>
    </location>
</feature>
<sequence length="650" mass="68730">MALLRLLSALVFAISFTHSARAAAPKDIDAAVQKGLAYLKKSGENGKWGRDSERVGATALVGLALLEAGTPPDDASVKKITAFVRDAAYTQNQTYQVALCLLYLDRLGEPGDRPLIQMLGVRLLAGQNANGGWTYECIPTVPPATERLLRTKLSDTVLIAGRADPAPAKPLAPGAAGKPGAGGKLHADVEKYRQGLLAADHGRAHLPDDNSNTQFGVLGVWVARKHDVPVEHALELIEKRFLAQQGAAGGWPYSGLLGRAEGSPSMTCAGLLGLATAIGRREEKKQKAELVVKTAVKEPKPEPAKPAAPPGADPNDPFYNPPKVPEADAPKKPAAPAAPKANRGPGDPRDAAVKLGMANLAAALAGEGREVRGRRGNDPDLYFLWSLERVGVIYGVDKIGNTDWYDFGADTLVAAQRGDGSWTGRSGYGADVDTAFALLFLSRSNLARDLAAKVQRSPANAELRANAAPAPGDTVAAKPEPPPSPTPAAVEPPIKPVAFAPPSAPKPVPGTTASEIAIELTRTSSADWEATLKRVREAKGQENTGALLAVIPLIDGERKATAREALAERLCRMTPVSLRGMLKADDAELRRAAALACAMKDDKDHVPDLIDALGDKNEVVTKAARAGLKSLTEKDFATANEWREWYASRK</sequence>
<evidence type="ECO:0000313" key="4">
    <source>
        <dbReference type="Proteomes" id="UP000676565"/>
    </source>
</evidence>
<dbReference type="Gene3D" id="1.25.10.10">
    <property type="entry name" value="Leucine-rich Repeat Variant"/>
    <property type="match status" value="1"/>
</dbReference>
<dbReference type="EMBL" id="JAGKQQ010000001">
    <property type="protein sequence ID" value="MBP3959280.1"/>
    <property type="molecule type" value="Genomic_DNA"/>
</dbReference>
<feature type="region of interest" description="Disordered" evidence="1">
    <location>
        <begin position="462"/>
        <end position="511"/>
    </location>
</feature>